<evidence type="ECO:0000313" key="2">
    <source>
        <dbReference type="Proteomes" id="UP000266497"/>
    </source>
</evidence>
<dbReference type="InterPro" id="IPR042278">
    <property type="entry name" value="Mfa-like_1_N"/>
</dbReference>
<proteinExistence type="predicted"/>
<dbReference type="CDD" id="cd13121">
    <property type="entry name" value="BF2867_like_C"/>
    <property type="match status" value="1"/>
</dbReference>
<dbReference type="Gene3D" id="2.60.40.2620">
    <property type="entry name" value="Fimbrillin-like"/>
    <property type="match status" value="1"/>
</dbReference>
<reference evidence="1 2" key="1">
    <citation type="submission" date="2018-08" db="EMBL/GenBank/DDBJ databases">
        <title>A genome reference for cultivated species of the human gut microbiota.</title>
        <authorList>
            <person name="Zou Y."/>
            <person name="Xue W."/>
            <person name="Luo G."/>
        </authorList>
    </citation>
    <scope>NUCLEOTIDE SEQUENCE [LARGE SCALE GENOMIC DNA]</scope>
    <source>
        <strain evidence="1 2">AF25-30LB</strain>
    </source>
</reference>
<dbReference type="InterPro" id="IPR025049">
    <property type="entry name" value="Mfa-like_1"/>
</dbReference>
<evidence type="ECO:0000313" key="1">
    <source>
        <dbReference type="EMBL" id="RGR29490.1"/>
    </source>
</evidence>
<dbReference type="AlphaFoldDB" id="A0A395UJI0"/>
<dbReference type="CDD" id="cd13120">
    <property type="entry name" value="BF2867_like_N"/>
    <property type="match status" value="1"/>
</dbReference>
<dbReference type="Pfam" id="PF13149">
    <property type="entry name" value="Mfa_like_1"/>
    <property type="match status" value="1"/>
</dbReference>
<protein>
    <submittedName>
        <fullName evidence="1">Fimbrillin family protein</fullName>
    </submittedName>
</protein>
<gene>
    <name evidence="1" type="ORF">DWY53_23430</name>
</gene>
<sequence>MKILRYILLASLTCALSACEKDEILPEPEPPVVTPGDDPGKDEEEKIRLGITASLQAMQTKGIIEAFLPGHEMGVFISTTDTGSPYVYNVPYAFDGKKWNAGGDAPVEGDSEVAAYLPYNGQASGDRLIPFELADQHDILYGRATVTRDIPTADIEMKHAMSLVRIKILKNEYMGEGIVSNIRFDNVITRMTLDIRRETNSPLIFDFSSRGSLQAGGNYHLNDADPVVVETILPPVYGYDQKATVCFTIDGKEYPYEFHRDHEWEAGMKYTYTLKMTGNYNSPVNMEQVDIDVEYWSRYGKTDQIILNPNP</sequence>
<dbReference type="Proteomes" id="UP000266497">
    <property type="component" value="Unassembled WGS sequence"/>
</dbReference>
<name>A0A395UJI0_PHOVU</name>
<dbReference type="EMBL" id="QRUD01000148">
    <property type="protein sequence ID" value="RGR29490.1"/>
    <property type="molecule type" value="Genomic_DNA"/>
</dbReference>
<organism evidence="1 2">
    <name type="scientific">Phocaeicola vulgatus</name>
    <name type="common">Bacteroides vulgatus</name>
    <dbReference type="NCBI Taxonomy" id="821"/>
    <lineage>
        <taxon>Bacteria</taxon>
        <taxon>Pseudomonadati</taxon>
        <taxon>Bacteroidota</taxon>
        <taxon>Bacteroidia</taxon>
        <taxon>Bacteroidales</taxon>
        <taxon>Bacteroidaceae</taxon>
        <taxon>Phocaeicola</taxon>
    </lineage>
</organism>
<comment type="caution">
    <text evidence="1">The sequence shown here is derived from an EMBL/GenBank/DDBJ whole genome shotgun (WGS) entry which is preliminary data.</text>
</comment>
<dbReference type="PROSITE" id="PS51257">
    <property type="entry name" value="PROKAR_LIPOPROTEIN"/>
    <property type="match status" value="1"/>
</dbReference>
<dbReference type="RefSeq" id="WP_147337282.1">
    <property type="nucleotide sequence ID" value="NZ_JACBPT010000122.1"/>
</dbReference>
<accession>A0A395UJI0</accession>
<feature type="non-terminal residue" evidence="1">
    <location>
        <position position="311"/>
    </location>
</feature>
<dbReference type="Gene3D" id="2.60.40.2630">
    <property type="match status" value="1"/>
</dbReference>